<dbReference type="OrthoDB" id="121380at2759"/>
<dbReference type="SUPFAM" id="SSF49482">
    <property type="entry name" value="Aromatic compound dioxygenase"/>
    <property type="match status" value="1"/>
</dbReference>
<feature type="signal peptide" evidence="1">
    <location>
        <begin position="1"/>
        <end position="25"/>
    </location>
</feature>
<evidence type="ECO:0008006" key="4">
    <source>
        <dbReference type="Google" id="ProtNLM"/>
    </source>
</evidence>
<evidence type="ECO:0000256" key="1">
    <source>
        <dbReference type="SAM" id="SignalP"/>
    </source>
</evidence>
<evidence type="ECO:0000313" key="3">
    <source>
        <dbReference type="Proteomes" id="UP000663193"/>
    </source>
</evidence>
<accession>A0A7U2HV73</accession>
<name>A0A7U2HV73_PHANO</name>
<dbReference type="InterPro" id="IPR015889">
    <property type="entry name" value="Intradiol_dOase_core"/>
</dbReference>
<keyword evidence="3" id="KW-1185">Reference proteome</keyword>
<dbReference type="GO" id="GO:0005506">
    <property type="term" value="F:iron ion binding"/>
    <property type="evidence" value="ECO:0007669"/>
    <property type="project" value="InterPro"/>
</dbReference>
<dbReference type="AlphaFoldDB" id="A0A7U2HV73"/>
<dbReference type="OMA" id="LMWITIG"/>
<dbReference type="GO" id="GO:0016702">
    <property type="term" value="F:oxidoreductase activity, acting on single donors with incorporation of molecular oxygen, incorporation of two atoms of oxygen"/>
    <property type="evidence" value="ECO:0007669"/>
    <property type="project" value="InterPro"/>
</dbReference>
<protein>
    <recommendedName>
        <fullName evidence="4">Intradiol ring-cleavage dioxygenases domain-containing protein</fullName>
    </recommendedName>
</protein>
<dbReference type="VEuPathDB" id="FungiDB:JI435_010480"/>
<reference evidence="3" key="1">
    <citation type="journal article" date="2021" name="BMC Genomics">
        <title>Chromosome-level genome assembly and manually-curated proteome of model necrotroph Parastagonospora nodorum Sn15 reveals a genome-wide trove of candidate effector homologs, and redundancy of virulence-related functions within an accessory chromosome.</title>
        <authorList>
            <person name="Bertazzoni S."/>
            <person name="Jones D.A.B."/>
            <person name="Phan H.T."/>
            <person name="Tan K.-C."/>
            <person name="Hane J.K."/>
        </authorList>
    </citation>
    <scope>NUCLEOTIDE SEQUENCE [LARGE SCALE GENOMIC DNA]</scope>
    <source>
        <strain evidence="3">SN15 / ATCC MYA-4574 / FGSC 10173)</strain>
    </source>
</reference>
<dbReference type="Proteomes" id="UP000663193">
    <property type="component" value="Chromosome 1"/>
</dbReference>
<proteinExistence type="predicted"/>
<dbReference type="EMBL" id="CP069023">
    <property type="protein sequence ID" value="QRC91544.1"/>
    <property type="molecule type" value="Genomic_DNA"/>
</dbReference>
<sequence length="335" mass="38165">MVKLKLARLALAVMALLCLYSSAWAHAQMSSDERAQHHSNTKRDSEALSQCLQSPEMHEHNIHTTAHRDDTLYRLRKAHTLRRDLIQRNRESANKWAAVKHGESPGHSQDPQDIFNFRWNEDPTYNNTGCALAGLSTYGPYWHEGQTRRADIRAGQDGVYLRLAIQIIDVSTCNPLSGAQVDTWQATSMGEYSSTMNGYLRGWQPSSKHGTVDFDTIFPGHYSGRASHIHIVVRALEEKRVVQFGMIYFDQDIRDEVERTGKYKNNKQELKDNIGDDFIQYDSSDSYDPYVRWARIGNGLDGGLLGWITIGVNTKDNHVPQPPNSKRSVIDWHLE</sequence>
<feature type="chain" id="PRO_5034885985" description="Intradiol ring-cleavage dioxygenases domain-containing protein" evidence="1">
    <location>
        <begin position="26"/>
        <end position="335"/>
    </location>
</feature>
<dbReference type="KEGG" id="pno:SNOG_01048"/>
<dbReference type="PANTHER" id="PTHR34315:SF1">
    <property type="entry name" value="INTRADIOL RING-CLEAVAGE DIOXYGENASES DOMAIN-CONTAINING PROTEIN-RELATED"/>
    <property type="match status" value="1"/>
</dbReference>
<organism evidence="2 3">
    <name type="scientific">Phaeosphaeria nodorum (strain SN15 / ATCC MYA-4574 / FGSC 10173)</name>
    <name type="common">Glume blotch fungus</name>
    <name type="synonym">Parastagonospora nodorum</name>
    <dbReference type="NCBI Taxonomy" id="321614"/>
    <lineage>
        <taxon>Eukaryota</taxon>
        <taxon>Fungi</taxon>
        <taxon>Dikarya</taxon>
        <taxon>Ascomycota</taxon>
        <taxon>Pezizomycotina</taxon>
        <taxon>Dothideomycetes</taxon>
        <taxon>Pleosporomycetidae</taxon>
        <taxon>Pleosporales</taxon>
        <taxon>Pleosporineae</taxon>
        <taxon>Phaeosphaeriaceae</taxon>
        <taxon>Parastagonospora</taxon>
    </lineage>
</organism>
<dbReference type="Gene3D" id="2.60.130.10">
    <property type="entry name" value="Aromatic compound dioxygenase"/>
    <property type="match status" value="1"/>
</dbReference>
<gene>
    <name evidence="2" type="ORF">JI435_010480</name>
</gene>
<dbReference type="RefSeq" id="XP_001791707.1">
    <property type="nucleotide sequence ID" value="XM_001791655.1"/>
</dbReference>
<dbReference type="PANTHER" id="PTHR34315">
    <property type="match status" value="1"/>
</dbReference>
<keyword evidence="1" id="KW-0732">Signal</keyword>
<evidence type="ECO:0000313" key="2">
    <source>
        <dbReference type="EMBL" id="QRC91544.1"/>
    </source>
</evidence>